<reference evidence="20" key="1">
    <citation type="journal article" date="2020" name="bioRxiv">
        <title>Comparative genomics of Chlamydomonas.</title>
        <authorList>
            <person name="Craig R.J."/>
            <person name="Hasan A.R."/>
            <person name="Ness R.W."/>
            <person name="Keightley P.D."/>
        </authorList>
    </citation>
    <scope>NUCLEOTIDE SEQUENCE</scope>
    <source>
        <strain evidence="20">CCAP 11/70</strain>
    </source>
</reference>
<evidence type="ECO:0000256" key="11">
    <source>
        <dbReference type="ARBA" id="ARBA00022946"/>
    </source>
</evidence>
<dbReference type="EC" id="2.7.1.182" evidence="15"/>
<dbReference type="PANTHER" id="PTHR32523:SF8">
    <property type="entry name" value="DOLICHOL KINASE"/>
    <property type="match status" value="1"/>
</dbReference>
<evidence type="ECO:0000256" key="15">
    <source>
        <dbReference type="ARBA" id="ARBA00039024"/>
    </source>
</evidence>
<dbReference type="SUPFAM" id="SSF144232">
    <property type="entry name" value="HIT/MYND zinc finger-like"/>
    <property type="match status" value="1"/>
</dbReference>
<accession>A0A835YES7</accession>
<dbReference type="GO" id="GO:0008270">
    <property type="term" value="F:zinc ion binding"/>
    <property type="evidence" value="ECO:0007669"/>
    <property type="project" value="UniProtKB-KW"/>
</dbReference>
<feature type="domain" description="MYND-type" evidence="19">
    <location>
        <begin position="1174"/>
        <end position="1215"/>
    </location>
</feature>
<keyword evidence="9" id="KW-0418">Kinase</keyword>
<evidence type="ECO:0000256" key="3">
    <source>
        <dbReference type="ARBA" id="ARBA00022528"/>
    </source>
</evidence>
<dbReference type="InterPro" id="IPR002893">
    <property type="entry name" value="Znf_MYND"/>
</dbReference>
<keyword evidence="3" id="KW-0150">Chloroplast</keyword>
<dbReference type="GO" id="GO:0010276">
    <property type="term" value="F:phytol kinase activity"/>
    <property type="evidence" value="ECO:0007669"/>
    <property type="project" value="UniProtKB-EC"/>
</dbReference>
<evidence type="ECO:0000256" key="13">
    <source>
        <dbReference type="ARBA" id="ARBA00023136"/>
    </source>
</evidence>
<dbReference type="EMBL" id="JAEHOE010000004">
    <property type="protein sequence ID" value="KAG2500444.1"/>
    <property type="molecule type" value="Genomic_DNA"/>
</dbReference>
<keyword evidence="4" id="KW-0934">Plastid</keyword>
<evidence type="ECO:0000256" key="10">
    <source>
        <dbReference type="ARBA" id="ARBA00022833"/>
    </source>
</evidence>
<evidence type="ECO:0000313" key="20">
    <source>
        <dbReference type="EMBL" id="KAG2500444.1"/>
    </source>
</evidence>
<keyword evidence="10" id="KW-0862">Zinc</keyword>
<comment type="similarity">
    <text evidence="2">Belongs to the polyprenol kinase family.</text>
</comment>
<keyword evidence="21" id="KW-1185">Reference proteome</keyword>
<dbReference type="Gene3D" id="6.10.140.2220">
    <property type="match status" value="1"/>
</dbReference>
<evidence type="ECO:0000256" key="2">
    <source>
        <dbReference type="ARBA" id="ARBA00010794"/>
    </source>
</evidence>
<dbReference type="PROSITE" id="PS50865">
    <property type="entry name" value="ZF_MYND_2"/>
    <property type="match status" value="1"/>
</dbReference>
<evidence type="ECO:0000256" key="7">
    <source>
        <dbReference type="ARBA" id="ARBA00022723"/>
    </source>
</evidence>
<gene>
    <name evidence="20" type="ORF">HYH03_002012</name>
</gene>
<keyword evidence="5" id="KW-0808">Transferase</keyword>
<keyword evidence="12" id="KW-1133">Transmembrane helix</keyword>
<evidence type="ECO:0000259" key="19">
    <source>
        <dbReference type="PROSITE" id="PS50865"/>
    </source>
</evidence>
<sequence length="1229" mass="123493">MATTSDLAKAWRGFMGHANALVSSLDSGSGAELGLRDRYCAAAGALTAAARDLGYNAWHEGLLPGFRQPPAESLAPKLRWLQALTQAGAPPWILSQLRAFPRLLDSLRQPNPRNRFRTPQAACRALNACNFTCEAACTALILAIKPLHSLDPVRHWVHVSKYGAPFADAAFLSALSRAARAAAEAAGGPEPPALGGLHPPALETWVELCTVLSKTAAYCLNLAAIILEAHLAPLRRPPDGSTAGSASEAVRLPAVVPRLAQALRDSELAAGLARACFASVGPRPELPPGWAGNAASASGHALGPCRGSGGAAAAATAGSRRPGRPWSVEAWLYAGAVGLLTTALLAMHARQEPALVQVRTALADLLGHDDVAAMRLALLQSLWRQGGVGPGPSAASAGGGGGGGGGVLGGGGGDGDDGGGEGGSGDLALLWEHHERVLKATVGLWQVAAVGMAAVRNGGSLPLEPRVPAGEQLARAAARTAEALQRIRRSWIPGGSLSFLLPFDDTERRIQPGSAEQGYWAESAARLLPGTTEALELCLAEPESDATLPRLKTAASNAARVVGALARLARGLEGISGPPHGSWSLSDDADLGAELDHALRLAFLATERVDVGRDRVDVGRGLEALQGPGGDLVRNALGVIVGQVPQAVAELGLTLVEETEAGAGPAAGGAGGAGAGGAAALGEGGGALLSCAKRAAGLAWRLEAAGTRAHAVCLGPTSLAPAAVLNTLCMFLWYREQRCRMRGPGEQGRGDLRAAAPPADPRAAAAATAGGGPAALAAAAAGPQAAAVADAAGGGGGTLEGELDAYVMQAAGSLAMQAAAATSLLVPTADTARSAELNLVRQAASNVVCFALRYAVGLCGTPAAPRATGSLPLARLLACQPHRLFSAGCKLLCAWAPAARPPATASPDRYAQWWTLLADVMPEALACLAAHPQLSGRVRRWLLVPTQPGRGVAGDAEAASAEGGSAAAAAAGAAAVCREERREGSGGAAACAGEEGCLGRVWAAAMRCRGAQDARHAWARSVCGSALQTAAQPGGGAGGGSGADGSAGGAGGGSGAGGSAGSAGGGNGGSEGPDPSEVDAAFRSVAQSLVDWMGRMGRSETLGSAVGPQPFREEFRRRAAAVLGTGTGMPEAERLAAAETQVEALMSPLPPPLAAPPEGRVLSRLRVCGNPGCCEFGGRSEGGLPLKQCGGCRAVRYCGGVCQRAHWRAGHKGECGDMAAAMAAAGERE</sequence>
<dbReference type="GO" id="GO:0016020">
    <property type="term" value="C:membrane"/>
    <property type="evidence" value="ECO:0007669"/>
    <property type="project" value="UniProtKB-SubCell"/>
</dbReference>
<evidence type="ECO:0000256" key="9">
    <source>
        <dbReference type="ARBA" id="ARBA00022777"/>
    </source>
</evidence>
<evidence type="ECO:0000256" key="14">
    <source>
        <dbReference type="ARBA" id="ARBA00024015"/>
    </source>
</evidence>
<feature type="compositionally biased region" description="Low complexity" evidence="18">
    <location>
        <begin position="753"/>
        <end position="766"/>
    </location>
</feature>
<evidence type="ECO:0000256" key="5">
    <source>
        <dbReference type="ARBA" id="ARBA00022679"/>
    </source>
</evidence>
<evidence type="ECO:0000256" key="6">
    <source>
        <dbReference type="ARBA" id="ARBA00022692"/>
    </source>
</evidence>
<keyword evidence="7" id="KW-0479">Metal-binding</keyword>
<evidence type="ECO:0000256" key="12">
    <source>
        <dbReference type="ARBA" id="ARBA00022989"/>
    </source>
</evidence>
<evidence type="ECO:0000256" key="1">
    <source>
        <dbReference type="ARBA" id="ARBA00004508"/>
    </source>
</evidence>
<organism evidence="20 21">
    <name type="scientific">Edaphochlamys debaryana</name>
    <dbReference type="NCBI Taxonomy" id="47281"/>
    <lineage>
        <taxon>Eukaryota</taxon>
        <taxon>Viridiplantae</taxon>
        <taxon>Chlorophyta</taxon>
        <taxon>core chlorophytes</taxon>
        <taxon>Chlorophyceae</taxon>
        <taxon>CS clade</taxon>
        <taxon>Chlamydomonadales</taxon>
        <taxon>Chlamydomonadales incertae sedis</taxon>
        <taxon>Edaphochlamys</taxon>
    </lineage>
</organism>
<comment type="catalytic activity">
    <reaction evidence="16">
        <text>phytol + CTP = phytyl phosphate + CDP + H(+)</text>
        <dbReference type="Rhea" id="RHEA:38055"/>
        <dbReference type="ChEBI" id="CHEBI:15378"/>
        <dbReference type="ChEBI" id="CHEBI:17327"/>
        <dbReference type="ChEBI" id="CHEBI:37563"/>
        <dbReference type="ChEBI" id="CHEBI:58069"/>
        <dbReference type="ChEBI" id="CHEBI:75483"/>
        <dbReference type="EC" id="2.7.1.182"/>
    </reaction>
</comment>
<feature type="region of interest" description="Disordered" evidence="18">
    <location>
        <begin position="743"/>
        <end position="766"/>
    </location>
</feature>
<evidence type="ECO:0000256" key="4">
    <source>
        <dbReference type="ARBA" id="ARBA00022640"/>
    </source>
</evidence>
<evidence type="ECO:0000313" key="21">
    <source>
        <dbReference type="Proteomes" id="UP000612055"/>
    </source>
</evidence>
<feature type="region of interest" description="Disordered" evidence="18">
    <location>
        <begin position="1030"/>
        <end position="1077"/>
    </location>
</feature>
<feature type="compositionally biased region" description="Gly residues" evidence="18">
    <location>
        <begin position="1033"/>
        <end position="1071"/>
    </location>
</feature>
<dbReference type="OrthoDB" id="553185at2759"/>
<protein>
    <recommendedName>
        <fullName evidence="15">phytol kinase</fullName>
        <ecNumber evidence="15">2.7.1.182</ecNumber>
    </recommendedName>
</protein>
<keyword evidence="6" id="KW-0812">Transmembrane</keyword>
<evidence type="ECO:0000256" key="17">
    <source>
        <dbReference type="PROSITE-ProRule" id="PRU00134"/>
    </source>
</evidence>
<keyword evidence="11" id="KW-0809">Transit peptide</keyword>
<comment type="subcellular location">
    <subcellularLocation>
        <location evidence="1">Plastid</location>
        <location evidence="1">Chloroplast membrane</location>
        <topology evidence="1">Multi-pass membrane protein</topology>
    </subcellularLocation>
</comment>
<name>A0A835YES7_9CHLO</name>
<dbReference type="GO" id="GO:0009507">
    <property type="term" value="C:chloroplast"/>
    <property type="evidence" value="ECO:0007669"/>
    <property type="project" value="UniProtKB-SubCell"/>
</dbReference>
<dbReference type="InterPro" id="IPR039606">
    <property type="entry name" value="Phytol/farnesol_kinase"/>
</dbReference>
<proteinExistence type="inferred from homology"/>
<dbReference type="PANTHER" id="PTHR32523">
    <property type="entry name" value="PHYTOL KINASE 1, CHLOROPLASTIC"/>
    <property type="match status" value="1"/>
</dbReference>
<evidence type="ECO:0000256" key="16">
    <source>
        <dbReference type="ARBA" id="ARBA00048889"/>
    </source>
</evidence>
<keyword evidence="13" id="KW-0472">Membrane</keyword>
<dbReference type="Proteomes" id="UP000612055">
    <property type="component" value="Unassembled WGS sequence"/>
</dbReference>
<comment type="pathway">
    <text evidence="14">Cofactor biosynthesis; tocopherol biosynthesis.</text>
</comment>
<comment type="caution">
    <text evidence="20">The sequence shown here is derived from an EMBL/GenBank/DDBJ whole genome shotgun (WGS) entry which is preliminary data.</text>
</comment>
<feature type="region of interest" description="Disordered" evidence="18">
    <location>
        <begin position="389"/>
        <end position="424"/>
    </location>
</feature>
<dbReference type="AlphaFoldDB" id="A0A835YES7"/>
<keyword evidence="8 17" id="KW-0863">Zinc-finger</keyword>
<evidence type="ECO:0000256" key="18">
    <source>
        <dbReference type="SAM" id="MobiDB-lite"/>
    </source>
</evidence>
<feature type="compositionally biased region" description="Gly residues" evidence="18">
    <location>
        <begin position="397"/>
        <end position="413"/>
    </location>
</feature>
<dbReference type="Pfam" id="PF01753">
    <property type="entry name" value="zf-MYND"/>
    <property type="match status" value="1"/>
</dbReference>
<evidence type="ECO:0000256" key="8">
    <source>
        <dbReference type="ARBA" id="ARBA00022771"/>
    </source>
</evidence>